<dbReference type="PRINTS" id="PR00368">
    <property type="entry name" value="FADPNR"/>
</dbReference>
<evidence type="ECO:0000256" key="8">
    <source>
        <dbReference type="ARBA" id="ARBA00047599"/>
    </source>
</evidence>
<comment type="similarity">
    <text evidence="1">Belongs to the NADH dehydrogenase family.</text>
</comment>
<dbReference type="InterPro" id="IPR045024">
    <property type="entry name" value="NDH-2"/>
</dbReference>
<reference evidence="12" key="2">
    <citation type="submission" date="2014-03" db="EMBL/GenBank/DDBJ databases">
        <title>Candidatus Competibacter-lineage genomes retrieved from metagenomes reveal functional metabolic diversity.</title>
        <authorList>
            <person name="McIlroy S.J."/>
            <person name="Albertsen M."/>
            <person name="Andresen E.K."/>
            <person name="Saunders A.M."/>
            <person name="Kristiansen R."/>
            <person name="Stokholm-Bjerregaard M."/>
            <person name="Nielsen K.L."/>
            <person name="Nielsen P.H."/>
        </authorList>
    </citation>
    <scope>NUCLEOTIDE SEQUENCE</scope>
    <source>
        <strain evidence="12">Run_A_D11</strain>
    </source>
</reference>
<dbReference type="Gene3D" id="3.50.50.100">
    <property type="match status" value="1"/>
</dbReference>
<dbReference type="RefSeq" id="WP_048676674.1">
    <property type="nucleotide sequence ID" value="NZ_CBTJ020000111.1"/>
</dbReference>
<dbReference type="EMBL" id="CBTJ020000111">
    <property type="protein sequence ID" value="CDI04447.1"/>
    <property type="molecule type" value="Genomic_DNA"/>
</dbReference>
<evidence type="ECO:0000256" key="3">
    <source>
        <dbReference type="ARBA" id="ARBA00022630"/>
    </source>
</evidence>
<dbReference type="Proteomes" id="UP000035760">
    <property type="component" value="Unassembled WGS sequence"/>
</dbReference>
<evidence type="ECO:0000256" key="7">
    <source>
        <dbReference type="ARBA" id="ARBA00023027"/>
    </source>
</evidence>
<evidence type="ECO:0000313" key="13">
    <source>
        <dbReference type="Proteomes" id="UP000035760"/>
    </source>
</evidence>
<feature type="transmembrane region" description="Helical" evidence="9">
    <location>
        <begin position="373"/>
        <end position="399"/>
    </location>
</feature>
<sequence length="423" mass="46105">MTTKTKVIIAGAGFGGIAAAKRLAGCDADVTIIDRRNYHLFQPLLYQVATADLSPADIAWPIRGLFTRYRNIAVALSEVTAINPSAQEVVAGGRRYPYDYLILATGSGNSYFNHPEWEPDAPGLKRIIDAIEIRKRILLAFEQAEIADNPAAQRRLLNFVVIGGGPTGVEMAGAIAELAKVALARDFRHIDPKAARIVLVEAGQRLLASFPPALSQYAQSCLEQLGVEIALGQPVQAIDTQGVRIGETLLPTATVIWAAGVKVEGPGQWLGVETDRGGRVAVTADLSVPNHPNIFVIGDAAKVIWEGEKLVPGLAPAAKQQGRYVADVICARMENRTAPPPFRYRHVGSLATIGRNAAVVDFGRFKLKGWLAWWFWGLVHIYFLINARAATLVLLQWFWAYLTHKKGARLITGLRPLFSPPKR</sequence>
<accession>W6M9V3</accession>
<evidence type="ECO:0000256" key="5">
    <source>
        <dbReference type="ARBA" id="ARBA00022946"/>
    </source>
</evidence>
<organism evidence="12 13">
    <name type="scientific">Candidatus Competibacter denitrificans Run_A_D11</name>
    <dbReference type="NCBI Taxonomy" id="1400863"/>
    <lineage>
        <taxon>Bacteria</taxon>
        <taxon>Pseudomonadati</taxon>
        <taxon>Pseudomonadota</taxon>
        <taxon>Gammaproteobacteria</taxon>
        <taxon>Candidatus Competibacteraceae</taxon>
        <taxon>Candidatus Competibacter</taxon>
    </lineage>
</organism>
<dbReference type="SUPFAM" id="SSF51905">
    <property type="entry name" value="FAD/NAD(P)-binding domain"/>
    <property type="match status" value="1"/>
</dbReference>
<dbReference type="EC" id="1.6.5.9" evidence="2"/>
<evidence type="ECO:0000256" key="6">
    <source>
        <dbReference type="ARBA" id="ARBA00023002"/>
    </source>
</evidence>
<keyword evidence="9" id="KW-1133">Transmembrane helix</keyword>
<dbReference type="AlphaFoldDB" id="W6M9V3"/>
<evidence type="ECO:0000259" key="10">
    <source>
        <dbReference type="Pfam" id="PF07992"/>
    </source>
</evidence>
<keyword evidence="13" id="KW-1185">Reference proteome</keyword>
<name>W6M9V3_9GAMM</name>
<evidence type="ECO:0000259" key="11">
    <source>
        <dbReference type="Pfam" id="PF22366"/>
    </source>
</evidence>
<comment type="caution">
    <text evidence="12">The sequence shown here is derived from an EMBL/GenBank/DDBJ whole genome shotgun (WGS) entry which is preliminary data.</text>
</comment>
<protein>
    <recommendedName>
        <fullName evidence="2">NADH:ubiquinone reductase (non-electrogenic)</fullName>
        <ecNumber evidence="2">1.6.5.9</ecNumber>
    </recommendedName>
</protein>
<dbReference type="InterPro" id="IPR054585">
    <property type="entry name" value="NDH2-like_C"/>
</dbReference>
<dbReference type="InterPro" id="IPR036188">
    <property type="entry name" value="FAD/NAD-bd_sf"/>
</dbReference>
<reference evidence="12" key="1">
    <citation type="submission" date="2013-07" db="EMBL/GenBank/DDBJ databases">
        <authorList>
            <person name="McIlroy S."/>
        </authorList>
    </citation>
    <scope>NUCLEOTIDE SEQUENCE [LARGE SCALE GENOMIC DNA]</scope>
    <source>
        <strain evidence="12">Run_A_D11</strain>
    </source>
</reference>
<dbReference type="OrthoDB" id="9781621at2"/>
<keyword evidence="4" id="KW-0274">FAD</keyword>
<dbReference type="PANTHER" id="PTHR43706:SF47">
    <property type="entry name" value="EXTERNAL NADH-UBIQUINONE OXIDOREDUCTASE 1, MITOCHONDRIAL-RELATED"/>
    <property type="match status" value="1"/>
</dbReference>
<keyword evidence="3" id="KW-0285">Flavoprotein</keyword>
<dbReference type="GO" id="GO:0050136">
    <property type="term" value="F:NADH dehydrogenase (quinone) (non-electrogenic) activity"/>
    <property type="evidence" value="ECO:0007669"/>
    <property type="project" value="UniProtKB-EC"/>
</dbReference>
<keyword evidence="9" id="KW-0812">Transmembrane</keyword>
<keyword evidence="9" id="KW-0472">Membrane</keyword>
<gene>
    <name evidence="12" type="ORF">BN873_980048</name>
</gene>
<dbReference type="STRING" id="1400863.BN873_980048"/>
<evidence type="ECO:0000313" key="12">
    <source>
        <dbReference type="EMBL" id="CDI04447.1"/>
    </source>
</evidence>
<feature type="domain" description="External alternative NADH-ubiquinone oxidoreductase-like C-terminal" evidence="11">
    <location>
        <begin position="346"/>
        <end position="402"/>
    </location>
</feature>
<dbReference type="Pfam" id="PF07992">
    <property type="entry name" value="Pyr_redox_2"/>
    <property type="match status" value="1"/>
</dbReference>
<feature type="domain" description="FAD/NAD(P)-binding" evidence="10">
    <location>
        <begin position="6"/>
        <end position="322"/>
    </location>
</feature>
<comment type="catalytic activity">
    <reaction evidence="8">
        <text>a quinone + NADH + H(+) = a quinol + NAD(+)</text>
        <dbReference type="Rhea" id="RHEA:46160"/>
        <dbReference type="ChEBI" id="CHEBI:15378"/>
        <dbReference type="ChEBI" id="CHEBI:24646"/>
        <dbReference type="ChEBI" id="CHEBI:57540"/>
        <dbReference type="ChEBI" id="CHEBI:57945"/>
        <dbReference type="ChEBI" id="CHEBI:132124"/>
        <dbReference type="EC" id="1.6.5.9"/>
    </reaction>
</comment>
<dbReference type="Pfam" id="PF22366">
    <property type="entry name" value="NDH2_C"/>
    <property type="match status" value="1"/>
</dbReference>
<evidence type="ECO:0000256" key="4">
    <source>
        <dbReference type="ARBA" id="ARBA00022827"/>
    </source>
</evidence>
<evidence type="ECO:0000256" key="2">
    <source>
        <dbReference type="ARBA" id="ARBA00012637"/>
    </source>
</evidence>
<keyword evidence="5" id="KW-0809">Transit peptide</keyword>
<keyword evidence="7" id="KW-0520">NAD</keyword>
<dbReference type="InterPro" id="IPR023753">
    <property type="entry name" value="FAD/NAD-binding_dom"/>
</dbReference>
<evidence type="ECO:0000256" key="9">
    <source>
        <dbReference type="SAM" id="Phobius"/>
    </source>
</evidence>
<keyword evidence="6" id="KW-0560">Oxidoreductase</keyword>
<evidence type="ECO:0000256" key="1">
    <source>
        <dbReference type="ARBA" id="ARBA00005272"/>
    </source>
</evidence>
<proteinExistence type="inferred from homology"/>
<dbReference type="PRINTS" id="PR00411">
    <property type="entry name" value="PNDRDTASEI"/>
</dbReference>
<dbReference type="PANTHER" id="PTHR43706">
    <property type="entry name" value="NADH DEHYDROGENASE"/>
    <property type="match status" value="1"/>
</dbReference>